<evidence type="ECO:0000313" key="2">
    <source>
        <dbReference type="EMBL" id="GMH60221.1"/>
    </source>
</evidence>
<keyword evidence="1" id="KW-0812">Transmembrane</keyword>
<keyword evidence="1" id="KW-0472">Membrane</keyword>
<evidence type="ECO:0000313" key="3">
    <source>
        <dbReference type="Proteomes" id="UP001165122"/>
    </source>
</evidence>
<protein>
    <submittedName>
        <fullName evidence="2">Uncharacterized protein</fullName>
    </submittedName>
</protein>
<dbReference type="OrthoDB" id="10489091at2759"/>
<keyword evidence="3" id="KW-1185">Reference proteome</keyword>
<comment type="caution">
    <text evidence="2">The sequence shown here is derived from an EMBL/GenBank/DDBJ whole genome shotgun (WGS) entry which is preliminary data.</text>
</comment>
<sequence>MDAATTTLIISCLQAISFQATHFLYLRHARKRPYLSFRPSKVYGVTLNDTEVFITRVLCATPMCFTALQALGVFSKNDTVLIVLGHVFASFVLLGIIWLMKMLLLAVTDYLNELRGSVDQKKDLSRARTHSAINEKGVSDKIEAMMNTKNMIVGAMAVTTTQKILALKQKEMKI</sequence>
<organism evidence="2 3">
    <name type="scientific">Triparma laevis f. longispina</name>
    <dbReference type="NCBI Taxonomy" id="1714387"/>
    <lineage>
        <taxon>Eukaryota</taxon>
        <taxon>Sar</taxon>
        <taxon>Stramenopiles</taxon>
        <taxon>Ochrophyta</taxon>
        <taxon>Bolidophyceae</taxon>
        <taxon>Parmales</taxon>
        <taxon>Triparmaceae</taxon>
        <taxon>Triparma</taxon>
    </lineage>
</organism>
<feature type="transmembrane region" description="Helical" evidence="1">
    <location>
        <begin position="80"/>
        <end position="100"/>
    </location>
</feature>
<reference evidence="3" key="1">
    <citation type="journal article" date="2023" name="Commun. Biol.">
        <title>Genome analysis of Parmales, the sister group of diatoms, reveals the evolutionary specialization of diatoms from phago-mixotrophs to photoautotrophs.</title>
        <authorList>
            <person name="Ban H."/>
            <person name="Sato S."/>
            <person name="Yoshikawa S."/>
            <person name="Yamada K."/>
            <person name="Nakamura Y."/>
            <person name="Ichinomiya M."/>
            <person name="Sato N."/>
            <person name="Blanc-Mathieu R."/>
            <person name="Endo H."/>
            <person name="Kuwata A."/>
            <person name="Ogata H."/>
        </authorList>
    </citation>
    <scope>NUCLEOTIDE SEQUENCE [LARGE SCALE GENOMIC DNA]</scope>
    <source>
        <strain evidence="3">NIES 3700</strain>
    </source>
</reference>
<evidence type="ECO:0000256" key="1">
    <source>
        <dbReference type="SAM" id="Phobius"/>
    </source>
</evidence>
<dbReference type="Proteomes" id="UP001165122">
    <property type="component" value="Unassembled WGS sequence"/>
</dbReference>
<proteinExistence type="predicted"/>
<feature type="transmembrane region" description="Helical" evidence="1">
    <location>
        <begin position="53"/>
        <end position="74"/>
    </location>
</feature>
<accession>A0A9W6ZYF4</accession>
<gene>
    <name evidence="2" type="ORF">TrLO_g15899</name>
</gene>
<dbReference type="AlphaFoldDB" id="A0A9W6ZYF4"/>
<feature type="transmembrane region" description="Helical" evidence="1">
    <location>
        <begin position="6"/>
        <end position="26"/>
    </location>
</feature>
<dbReference type="EMBL" id="BRXW01000496">
    <property type="protein sequence ID" value="GMH60221.1"/>
    <property type="molecule type" value="Genomic_DNA"/>
</dbReference>
<keyword evidence="1" id="KW-1133">Transmembrane helix</keyword>
<name>A0A9W6ZYF4_9STRA</name>